<organism evidence="2">
    <name type="scientific">Sesamum angustifolium</name>
    <dbReference type="NCBI Taxonomy" id="2727405"/>
    <lineage>
        <taxon>Eukaryota</taxon>
        <taxon>Viridiplantae</taxon>
        <taxon>Streptophyta</taxon>
        <taxon>Embryophyta</taxon>
        <taxon>Tracheophyta</taxon>
        <taxon>Spermatophyta</taxon>
        <taxon>Magnoliopsida</taxon>
        <taxon>eudicotyledons</taxon>
        <taxon>Gunneridae</taxon>
        <taxon>Pentapetalae</taxon>
        <taxon>asterids</taxon>
        <taxon>lamiids</taxon>
        <taxon>Lamiales</taxon>
        <taxon>Pedaliaceae</taxon>
        <taxon>Sesamum</taxon>
    </lineage>
</organism>
<sequence length="88" mass="10306">MDQWDYKEDLMLQEDSRSMEDERDASEVPPPNGRIRVKLKFPRMVPEEEEEEEEGEAEAEIGLGEEIKTHCCKVCNRSLAPGRRWEVI</sequence>
<feature type="region of interest" description="Disordered" evidence="1">
    <location>
        <begin position="1"/>
        <end position="34"/>
    </location>
</feature>
<dbReference type="EMBL" id="JACGWK010000002">
    <property type="protein sequence ID" value="KAL0370293.1"/>
    <property type="molecule type" value="Genomic_DNA"/>
</dbReference>
<name>A0AAW2QRQ7_9LAMI</name>
<proteinExistence type="predicted"/>
<reference evidence="2" key="2">
    <citation type="journal article" date="2024" name="Plant">
        <title>Genomic evolution and insights into agronomic trait innovations of Sesamum species.</title>
        <authorList>
            <person name="Miao H."/>
            <person name="Wang L."/>
            <person name="Qu L."/>
            <person name="Liu H."/>
            <person name="Sun Y."/>
            <person name="Le M."/>
            <person name="Wang Q."/>
            <person name="Wei S."/>
            <person name="Zheng Y."/>
            <person name="Lin W."/>
            <person name="Duan Y."/>
            <person name="Cao H."/>
            <person name="Xiong S."/>
            <person name="Wang X."/>
            <person name="Wei L."/>
            <person name="Li C."/>
            <person name="Ma Q."/>
            <person name="Ju M."/>
            <person name="Zhao R."/>
            <person name="Li G."/>
            <person name="Mu C."/>
            <person name="Tian Q."/>
            <person name="Mei H."/>
            <person name="Zhang T."/>
            <person name="Gao T."/>
            <person name="Zhang H."/>
        </authorList>
    </citation>
    <scope>NUCLEOTIDE SEQUENCE</scope>
    <source>
        <strain evidence="2">G01</strain>
    </source>
</reference>
<reference evidence="2" key="1">
    <citation type="submission" date="2020-06" db="EMBL/GenBank/DDBJ databases">
        <authorList>
            <person name="Li T."/>
            <person name="Hu X."/>
            <person name="Zhang T."/>
            <person name="Song X."/>
            <person name="Zhang H."/>
            <person name="Dai N."/>
            <person name="Sheng W."/>
            <person name="Hou X."/>
            <person name="Wei L."/>
        </authorList>
    </citation>
    <scope>NUCLEOTIDE SEQUENCE</scope>
    <source>
        <strain evidence="2">G01</strain>
        <tissue evidence="2">Leaf</tissue>
    </source>
</reference>
<evidence type="ECO:0000256" key="1">
    <source>
        <dbReference type="SAM" id="MobiDB-lite"/>
    </source>
</evidence>
<accession>A0AAW2QRQ7</accession>
<protein>
    <submittedName>
        <fullName evidence="2">Uncharacterized protein</fullName>
    </submittedName>
</protein>
<evidence type="ECO:0000313" key="2">
    <source>
        <dbReference type="EMBL" id="KAL0370293.1"/>
    </source>
</evidence>
<dbReference type="AlphaFoldDB" id="A0AAW2QRQ7"/>
<comment type="caution">
    <text evidence="2">The sequence shown here is derived from an EMBL/GenBank/DDBJ whole genome shotgun (WGS) entry which is preliminary data.</text>
</comment>
<feature type="compositionally biased region" description="Basic and acidic residues" evidence="1">
    <location>
        <begin position="1"/>
        <end position="20"/>
    </location>
</feature>
<gene>
    <name evidence="2" type="ORF">Sangu_0347400</name>
</gene>